<protein>
    <submittedName>
        <fullName evidence="3">Uncharacterized protein</fullName>
    </submittedName>
</protein>
<reference evidence="3" key="1">
    <citation type="submission" date="2023-03" db="EMBL/GenBank/DDBJ databases">
        <title>Massive genome expansion in bonnet fungi (Mycena s.s.) driven by repeated elements and novel gene families across ecological guilds.</title>
        <authorList>
            <consortium name="Lawrence Berkeley National Laboratory"/>
            <person name="Harder C.B."/>
            <person name="Miyauchi S."/>
            <person name="Viragh M."/>
            <person name="Kuo A."/>
            <person name="Thoen E."/>
            <person name="Andreopoulos B."/>
            <person name="Lu D."/>
            <person name="Skrede I."/>
            <person name="Drula E."/>
            <person name="Henrissat B."/>
            <person name="Morin E."/>
            <person name="Kohler A."/>
            <person name="Barry K."/>
            <person name="LaButti K."/>
            <person name="Morin E."/>
            <person name="Salamov A."/>
            <person name="Lipzen A."/>
            <person name="Mereny Z."/>
            <person name="Hegedus B."/>
            <person name="Baldrian P."/>
            <person name="Stursova M."/>
            <person name="Weitz H."/>
            <person name="Taylor A."/>
            <person name="Grigoriev I.V."/>
            <person name="Nagy L.G."/>
            <person name="Martin F."/>
            <person name="Kauserud H."/>
        </authorList>
    </citation>
    <scope>NUCLEOTIDE SEQUENCE</scope>
    <source>
        <strain evidence="3">9284</strain>
    </source>
</reference>
<evidence type="ECO:0000313" key="3">
    <source>
        <dbReference type="EMBL" id="KAJ7617089.1"/>
    </source>
</evidence>
<keyword evidence="2" id="KW-0472">Membrane</keyword>
<evidence type="ECO:0000256" key="1">
    <source>
        <dbReference type="SAM" id="MobiDB-lite"/>
    </source>
</evidence>
<proteinExistence type="predicted"/>
<gene>
    <name evidence="3" type="ORF">FB45DRAFT_933421</name>
</gene>
<keyword evidence="4" id="KW-1185">Reference proteome</keyword>
<dbReference type="AlphaFoldDB" id="A0AAD7BCS4"/>
<dbReference type="Proteomes" id="UP001221142">
    <property type="component" value="Unassembled WGS sequence"/>
</dbReference>
<keyword evidence="2" id="KW-1133">Transmembrane helix</keyword>
<feature type="transmembrane region" description="Helical" evidence="2">
    <location>
        <begin position="26"/>
        <end position="43"/>
    </location>
</feature>
<comment type="caution">
    <text evidence="3">The sequence shown here is derived from an EMBL/GenBank/DDBJ whole genome shotgun (WGS) entry which is preliminary data.</text>
</comment>
<evidence type="ECO:0000313" key="4">
    <source>
        <dbReference type="Proteomes" id="UP001221142"/>
    </source>
</evidence>
<name>A0AAD7BCS4_9AGAR</name>
<organism evidence="3 4">
    <name type="scientific">Roridomyces roridus</name>
    <dbReference type="NCBI Taxonomy" id="1738132"/>
    <lineage>
        <taxon>Eukaryota</taxon>
        <taxon>Fungi</taxon>
        <taxon>Dikarya</taxon>
        <taxon>Basidiomycota</taxon>
        <taxon>Agaricomycotina</taxon>
        <taxon>Agaricomycetes</taxon>
        <taxon>Agaricomycetidae</taxon>
        <taxon>Agaricales</taxon>
        <taxon>Marasmiineae</taxon>
        <taxon>Mycenaceae</taxon>
        <taxon>Roridomyces</taxon>
    </lineage>
</organism>
<evidence type="ECO:0000256" key="2">
    <source>
        <dbReference type="SAM" id="Phobius"/>
    </source>
</evidence>
<accession>A0AAD7BCS4</accession>
<dbReference type="EMBL" id="JARKIF010000021">
    <property type="protein sequence ID" value="KAJ7617089.1"/>
    <property type="molecule type" value="Genomic_DNA"/>
</dbReference>
<sequence length="135" mass="14701">MNCCALVCAAALQYSLKLARLHRRRIVVLSLLVTLVFLGGGFARSSGSICPPSALRRLRSSSCRYCWWGCCPVCLWDCNHELSYWCVSCSSSAALDSVAGRCEPSPTLRSPPGLYSFSSNGAHRVSRHGSSLELQ</sequence>
<feature type="region of interest" description="Disordered" evidence="1">
    <location>
        <begin position="104"/>
        <end position="135"/>
    </location>
</feature>
<keyword evidence="2" id="KW-0812">Transmembrane</keyword>